<reference evidence="3" key="1">
    <citation type="submission" date="2023-05" db="EMBL/GenBank/DDBJ databases">
        <title>Draft genome of Pseudofrankia sp. BMG5.37.</title>
        <authorList>
            <person name="Gtari M."/>
            <person name="Ghodhbane F."/>
            <person name="Sbissi I."/>
        </authorList>
    </citation>
    <scope>NUCLEOTIDE SEQUENCE [LARGE SCALE GENOMIC DNA]</scope>
    <source>
        <strain evidence="3">BMG 814</strain>
    </source>
</reference>
<evidence type="ECO:0000256" key="1">
    <source>
        <dbReference type="SAM" id="MobiDB-lite"/>
    </source>
</evidence>
<organism evidence="2 3">
    <name type="scientific">Blastococcus carthaginiensis</name>
    <dbReference type="NCBI Taxonomy" id="3050034"/>
    <lineage>
        <taxon>Bacteria</taxon>
        <taxon>Bacillati</taxon>
        <taxon>Actinomycetota</taxon>
        <taxon>Actinomycetes</taxon>
        <taxon>Geodermatophilales</taxon>
        <taxon>Geodermatophilaceae</taxon>
        <taxon>Blastococcus</taxon>
    </lineage>
</organism>
<accession>A0ABT9IFS5</accession>
<keyword evidence="3" id="KW-1185">Reference proteome</keyword>
<feature type="region of interest" description="Disordered" evidence="1">
    <location>
        <begin position="1"/>
        <end position="57"/>
    </location>
</feature>
<gene>
    <name evidence="2" type="ORF">QOZ88_17470</name>
</gene>
<sequence length="57" mass="6341">MGKHLLDETAEFKMPQLGRHAAPETAELEATQRFDAGLQRPRPVVPNSQLGKDADDR</sequence>
<evidence type="ECO:0000313" key="3">
    <source>
        <dbReference type="Proteomes" id="UP001233673"/>
    </source>
</evidence>
<dbReference type="Proteomes" id="UP001233673">
    <property type="component" value="Unassembled WGS sequence"/>
</dbReference>
<dbReference type="EMBL" id="JASNFN010000024">
    <property type="protein sequence ID" value="MDP5184428.1"/>
    <property type="molecule type" value="Genomic_DNA"/>
</dbReference>
<name>A0ABT9IFS5_9ACTN</name>
<proteinExistence type="predicted"/>
<feature type="compositionally biased region" description="Basic and acidic residues" evidence="1">
    <location>
        <begin position="1"/>
        <end position="11"/>
    </location>
</feature>
<protein>
    <submittedName>
        <fullName evidence="2">Uncharacterized protein</fullName>
    </submittedName>
</protein>
<dbReference type="RefSeq" id="WP_306000992.1">
    <property type="nucleotide sequence ID" value="NZ_JASNFN010000024.1"/>
</dbReference>
<comment type="caution">
    <text evidence="2">The sequence shown here is derived from an EMBL/GenBank/DDBJ whole genome shotgun (WGS) entry which is preliminary data.</text>
</comment>
<evidence type="ECO:0000313" key="2">
    <source>
        <dbReference type="EMBL" id="MDP5184428.1"/>
    </source>
</evidence>